<dbReference type="InterPro" id="IPR010427">
    <property type="entry name" value="DUF1023"/>
</dbReference>
<keyword evidence="3" id="KW-1185">Reference proteome</keyword>
<evidence type="ECO:0000313" key="2">
    <source>
        <dbReference type="EMBL" id="SJM55557.1"/>
    </source>
</evidence>
<organism evidence="2 3">
    <name type="scientific">Arthrobacter rhombi</name>
    <dbReference type="NCBI Taxonomy" id="71253"/>
    <lineage>
        <taxon>Bacteria</taxon>
        <taxon>Bacillati</taxon>
        <taxon>Actinomycetota</taxon>
        <taxon>Actinomycetes</taxon>
        <taxon>Micrococcales</taxon>
        <taxon>Micrococcaceae</taxon>
        <taxon>Arthrobacter</taxon>
    </lineage>
</organism>
<dbReference type="EMBL" id="FUHW01000019">
    <property type="protein sequence ID" value="SJM55557.1"/>
    <property type="molecule type" value="Genomic_DNA"/>
</dbReference>
<accession>A0A1R4FI78</accession>
<dbReference type="RefSeq" id="WP_086995808.1">
    <property type="nucleotide sequence ID" value="NZ_FUHW01000019.1"/>
</dbReference>
<dbReference type="Proteomes" id="UP000195913">
    <property type="component" value="Unassembled WGS sequence"/>
</dbReference>
<feature type="domain" description="DUF1023" evidence="1">
    <location>
        <begin position="332"/>
        <end position="506"/>
    </location>
</feature>
<gene>
    <name evidence="2" type="ORF">FM101_04030</name>
</gene>
<proteinExistence type="predicted"/>
<dbReference type="Pfam" id="PF06259">
    <property type="entry name" value="Abhydrolase_8"/>
    <property type="match status" value="1"/>
</dbReference>
<evidence type="ECO:0000259" key="1">
    <source>
        <dbReference type="Pfam" id="PF06259"/>
    </source>
</evidence>
<evidence type="ECO:0000313" key="3">
    <source>
        <dbReference type="Proteomes" id="UP000195913"/>
    </source>
</evidence>
<dbReference type="AlphaFoldDB" id="A0A1R4FI78"/>
<name>A0A1R4FI78_9MICC</name>
<protein>
    <recommendedName>
        <fullName evidence="1">DUF1023 domain-containing protein</fullName>
    </recommendedName>
</protein>
<reference evidence="2 3" key="1">
    <citation type="submission" date="2017-02" db="EMBL/GenBank/DDBJ databases">
        <authorList>
            <person name="Peterson S.W."/>
        </authorList>
    </citation>
    <scope>NUCLEOTIDE SEQUENCE [LARGE SCALE GENOMIC DNA]</scope>
    <source>
        <strain evidence="2 3">B Ar 00.02</strain>
    </source>
</reference>
<sequence>MYWTPIDVSATKNLPDEATLTAEAATIKTRINTFTGHIADMDSAWKGLSGIYEAPAQQQVLTAMNKPKNSAEDLVDSGTSVKKALQDFASTAGDLKTKHNTLVGDISDAKALYAGSSSSSGSPAGPTMGGELLGHRVHAALVTRAKGLATDYTTAREKCVSDLKAVGRVTTDVTSHYAPGILDLVSNDAERLRRDASRQNSSVAQIRAYYAYLAKMTPQHIKAFAEDYPEAAVYGPRKSMPAREQVEFWNGLSPAQQAAMAASLPIIVGNTEGVRYAQRATANEEVLHIMRSGRFPTTAEQDQAYEAIASSLKSPSTEDVDRHLISFDPSTNKPLAGVSIGEIDEASSVTLNASGITSKTQGMVGETNNAQALWDEQGEYTVGSHAVVAWIGYDSPGGFPGSTEVNYTDKAQVGGRELATQLDGLHLTRAQDGGSLPRVNVGAHSYGTTMAGYALTQTEFDVDSVYFYGSAGLDPNVADSAEDLHVKDADNGRPAVYASQAVGDLVAPGGIFSSQFGDVPRISPTDDVFGAQVLDAEESVDEFGNLLKNTTGHGGHGNYDGQAPTNPLDPLYLIDLAKGRLEGLVETETGHGYLDHDTTSLHHYALVTSGETRNLDIKDQAITDTIIEEQERQLQDRLEAPGKFIDNSQRGTNVLIDVGKSRLDAAQDQAVGTANSGIDHAQSGLDSVTDRGQSLLSGATRTAREHLPFGLGDTDVAKNVEKGASTTFNGIIDDGQGLARSSVDTVQDGGNAFSELFKGARNAPLDGLQRGGNEAIDSAQRAVGDAATSVQGTVEEELREYSLTHRDPPTR</sequence>